<keyword evidence="2" id="KW-0813">Transport</keyword>
<protein>
    <submittedName>
        <fullName evidence="6">ATP-binding cassette domain-containing protein</fullName>
    </submittedName>
</protein>
<evidence type="ECO:0000256" key="2">
    <source>
        <dbReference type="ARBA" id="ARBA00022448"/>
    </source>
</evidence>
<accession>A0A939LWV5</accession>
<evidence type="ECO:0000313" key="7">
    <source>
        <dbReference type="Proteomes" id="UP000664398"/>
    </source>
</evidence>
<dbReference type="InterPro" id="IPR003593">
    <property type="entry name" value="AAA+_ATPase"/>
</dbReference>
<dbReference type="PROSITE" id="PS50893">
    <property type="entry name" value="ABC_TRANSPORTER_2"/>
    <property type="match status" value="1"/>
</dbReference>
<sequence>MRGTHVSATPVIDLQQVSVRGPRGPVFGPLTARSDSPVTVVLGPRGSGRTSLLLCIAGRMKPGEGSLAVLGETAPSAIRRRTGIAGFEAVDALEPAVTLGATLRERLAWALPWYRRTPRMTPQLSRELLAEAFGHLEQPGPDTAVHDLGPADEMLVRIALALIEQPDMLVIDDFDALRDPAERATVAGRLEALARRGIPIALATTDPGDIGLLAGAAGEPAVIEL</sequence>
<keyword evidence="3" id="KW-0547">Nucleotide-binding</keyword>
<proteinExistence type="inferred from homology"/>
<evidence type="ECO:0000313" key="6">
    <source>
        <dbReference type="EMBL" id="MBO1805591.1"/>
    </source>
</evidence>
<evidence type="ECO:0000256" key="1">
    <source>
        <dbReference type="ARBA" id="ARBA00005417"/>
    </source>
</evidence>
<dbReference type="SUPFAM" id="SSF52540">
    <property type="entry name" value="P-loop containing nucleoside triphosphate hydrolases"/>
    <property type="match status" value="1"/>
</dbReference>
<name>A0A939LWV5_9MICO</name>
<comment type="caution">
    <text evidence="6">The sequence shown here is derived from an EMBL/GenBank/DDBJ whole genome shotgun (WGS) entry which is preliminary data.</text>
</comment>
<dbReference type="GO" id="GO:0005524">
    <property type="term" value="F:ATP binding"/>
    <property type="evidence" value="ECO:0007669"/>
    <property type="project" value="UniProtKB-KW"/>
</dbReference>
<evidence type="ECO:0000256" key="4">
    <source>
        <dbReference type="ARBA" id="ARBA00022840"/>
    </source>
</evidence>
<dbReference type="InterPro" id="IPR027417">
    <property type="entry name" value="P-loop_NTPase"/>
</dbReference>
<dbReference type="InterPro" id="IPR003439">
    <property type="entry name" value="ABC_transporter-like_ATP-bd"/>
</dbReference>
<dbReference type="EMBL" id="JAGDYL010000015">
    <property type="protein sequence ID" value="MBO1805591.1"/>
    <property type="molecule type" value="Genomic_DNA"/>
</dbReference>
<dbReference type="SMART" id="SM00382">
    <property type="entry name" value="AAA"/>
    <property type="match status" value="1"/>
</dbReference>
<dbReference type="PANTHER" id="PTHR43117:SF4">
    <property type="entry name" value="OSMOPROTECTANT IMPORT ATP-BINDING PROTEIN OSMV"/>
    <property type="match status" value="1"/>
</dbReference>
<comment type="similarity">
    <text evidence="1">Belongs to the ABC transporter superfamily.</text>
</comment>
<gene>
    <name evidence="6" type="ORF">J4H91_09715</name>
</gene>
<keyword evidence="4 6" id="KW-0067">ATP-binding</keyword>
<reference evidence="6" key="1">
    <citation type="submission" date="2021-03" db="EMBL/GenBank/DDBJ databases">
        <title>Leucobacter chromiisoli sp. nov., isolated from chromium-containing soil of chemical plant.</title>
        <authorList>
            <person name="Xu Z."/>
        </authorList>
    </citation>
    <scope>NUCLEOTIDE SEQUENCE</scope>
    <source>
        <strain evidence="6">A2</strain>
    </source>
</reference>
<dbReference type="PANTHER" id="PTHR43117">
    <property type="entry name" value="OSMOPROTECTANT IMPORT ATP-BINDING PROTEIN OSMV"/>
    <property type="match status" value="1"/>
</dbReference>
<evidence type="ECO:0000256" key="3">
    <source>
        <dbReference type="ARBA" id="ARBA00022741"/>
    </source>
</evidence>
<feature type="domain" description="ABC transporter" evidence="5">
    <location>
        <begin position="9"/>
        <end position="225"/>
    </location>
</feature>
<evidence type="ECO:0000259" key="5">
    <source>
        <dbReference type="PROSITE" id="PS50893"/>
    </source>
</evidence>
<dbReference type="Proteomes" id="UP000664398">
    <property type="component" value="Unassembled WGS sequence"/>
</dbReference>
<dbReference type="GO" id="GO:0016887">
    <property type="term" value="F:ATP hydrolysis activity"/>
    <property type="evidence" value="ECO:0007669"/>
    <property type="project" value="InterPro"/>
</dbReference>
<dbReference type="Pfam" id="PF00005">
    <property type="entry name" value="ABC_tran"/>
    <property type="match status" value="1"/>
</dbReference>
<keyword evidence="7" id="KW-1185">Reference proteome</keyword>
<organism evidence="6 7">
    <name type="scientific">Leucobacter ruminantium</name>
    <dbReference type="NCBI Taxonomy" id="1289170"/>
    <lineage>
        <taxon>Bacteria</taxon>
        <taxon>Bacillati</taxon>
        <taxon>Actinomycetota</taxon>
        <taxon>Actinomycetes</taxon>
        <taxon>Micrococcales</taxon>
        <taxon>Microbacteriaceae</taxon>
        <taxon>Leucobacter</taxon>
    </lineage>
</organism>
<dbReference type="AlphaFoldDB" id="A0A939LWV5"/>
<dbReference type="Gene3D" id="3.40.50.300">
    <property type="entry name" value="P-loop containing nucleotide triphosphate hydrolases"/>
    <property type="match status" value="1"/>
</dbReference>